<evidence type="ECO:0000313" key="2">
    <source>
        <dbReference type="Proteomes" id="UP000195012"/>
    </source>
</evidence>
<gene>
    <name evidence="1" type="ORF">PKNOH_S130214700</name>
</gene>
<proteinExistence type="predicted"/>
<sequence length="442" mass="51223">MSKFVSPGSYMPNGEILAETGTNVTVDIDKAADFGRLKLGDMNGEGINPDAALFQHGPENPGGIITNWEEQRTRGSRRISRKLVDISILKNVLNVYSLFDRDNVGHINKKYACHVIQMIYKNDAKFMVENFKLNGEDAVGENEQRGKFCAKLDALKGQAFFCTKSFATLLLMLLREVFALQPVGEFITKEDFIDVVTQFVQTSTQDKNRHMYGMMKYPQNMITKFYSYVHYLKEVDSERKRKEIKTKKKTKELKSILFLDDQLVNADLDTHIKHFNEKTRKKLHNIKIENDAREMEECTFSPKIAKKPLYLLNRKFETKMKKLYEGEINIAGKNTPIGITYDIDDSIERTLHLPERVSFKSYYAPFTRNFSDLQHLHDECNAQPQIQLKYIIHQGYMRPKKIHWNDTLRNKRVVSLGEIDEDLVHSRENVMQKVIKGGEPHV</sequence>
<dbReference type="eggNOG" id="ENOG502QXK8">
    <property type="taxonomic scope" value="Eukaryota"/>
</dbReference>
<organism evidence="1 2">
    <name type="scientific">Plasmodium knowlesi</name>
    <dbReference type="NCBI Taxonomy" id="5850"/>
    <lineage>
        <taxon>Eukaryota</taxon>
        <taxon>Sar</taxon>
        <taxon>Alveolata</taxon>
        <taxon>Apicomplexa</taxon>
        <taxon>Aconoidasida</taxon>
        <taxon>Haemosporida</taxon>
        <taxon>Plasmodiidae</taxon>
        <taxon>Plasmodium</taxon>
        <taxon>Plasmodium (Plasmodium)</taxon>
    </lineage>
</organism>
<dbReference type="AlphaFoldDB" id="A0A1Y3DLM8"/>
<dbReference type="VEuPathDB" id="PlasmoDB:PKNOH_S130214700"/>
<dbReference type="Proteomes" id="UP000195012">
    <property type="component" value="Unassembled WGS sequence"/>
</dbReference>
<dbReference type="VEuPathDB" id="PlasmoDB:PKNH_1148000"/>
<evidence type="ECO:0000313" key="1">
    <source>
        <dbReference type="EMBL" id="OTN64355.1"/>
    </source>
</evidence>
<protein>
    <submittedName>
        <fullName evidence="1">Uncharacterized protein</fullName>
    </submittedName>
</protein>
<name>A0A1Y3DLM8_PLAKN</name>
<dbReference type="OMA" id="MMKYPQN"/>
<dbReference type="OrthoDB" id="376623at2759"/>
<accession>A0A1Y3DLM8</accession>
<reference evidence="1 2" key="1">
    <citation type="submission" date="2017-05" db="EMBL/GenBank/DDBJ databases">
        <title>PacBio assembly of a Plasmodium knowlesi genome sequence with Hi-C correction and manual annotation of the SICAvar gene family.</title>
        <authorList>
            <person name="Lapp S.A."/>
            <person name="Geraldo J.A."/>
            <person name="Chien J.-T."/>
            <person name="Ay F."/>
            <person name="Pakala S.B."/>
            <person name="Batugedara G."/>
            <person name="Humphrey J.C."/>
            <person name="Debarry J.D."/>
            <person name="Le Roch K.G."/>
            <person name="Galinski M.R."/>
            <person name="Kissinger J.C."/>
        </authorList>
    </citation>
    <scope>NUCLEOTIDE SEQUENCE [LARGE SCALE GENOMIC DNA]</scope>
    <source>
        <strain evidence="2">Malayan Strain Pk1 (A+)</strain>
    </source>
</reference>
<comment type="caution">
    <text evidence="1">The sequence shown here is derived from an EMBL/GenBank/DDBJ whole genome shotgun (WGS) entry which is preliminary data.</text>
</comment>
<dbReference type="EMBL" id="NETL01000027">
    <property type="protein sequence ID" value="OTN64355.1"/>
    <property type="molecule type" value="Genomic_DNA"/>
</dbReference>
<dbReference type="VEuPathDB" id="PlasmoDB:PKA1H_110054500"/>